<protein>
    <submittedName>
        <fullName evidence="3">SLCO4A1</fullName>
    </submittedName>
</protein>
<accession>A0A7J7KSD4</accession>
<evidence type="ECO:0000256" key="2">
    <source>
        <dbReference type="SAM" id="Phobius"/>
    </source>
</evidence>
<dbReference type="Gene3D" id="1.20.1250.20">
    <property type="entry name" value="MFS general substrate transporter like domains"/>
    <property type="match status" value="1"/>
</dbReference>
<dbReference type="OrthoDB" id="5062115at2759"/>
<dbReference type="Pfam" id="PF03137">
    <property type="entry name" value="OATP"/>
    <property type="match status" value="1"/>
</dbReference>
<keyword evidence="2" id="KW-1133">Transmembrane helix</keyword>
<dbReference type="InterPro" id="IPR036259">
    <property type="entry name" value="MFS_trans_sf"/>
</dbReference>
<keyword evidence="4" id="KW-1185">Reference proteome</keyword>
<feature type="transmembrane region" description="Helical" evidence="2">
    <location>
        <begin position="167"/>
        <end position="193"/>
    </location>
</feature>
<dbReference type="AlphaFoldDB" id="A0A7J7KSD4"/>
<dbReference type="PANTHER" id="PTHR11388">
    <property type="entry name" value="ORGANIC ANION TRANSPORTER"/>
    <property type="match status" value="1"/>
</dbReference>
<dbReference type="Proteomes" id="UP000593567">
    <property type="component" value="Unassembled WGS sequence"/>
</dbReference>
<dbReference type="PANTHER" id="PTHR11388:SF100">
    <property type="entry name" value="SOLUTE CARRIER ORGANIC ANION TRANSPORTER FAMILY MEMBER 4A1"/>
    <property type="match status" value="1"/>
</dbReference>
<organism evidence="3 4">
    <name type="scientific">Bugula neritina</name>
    <name type="common">Brown bryozoan</name>
    <name type="synonym">Sertularia neritina</name>
    <dbReference type="NCBI Taxonomy" id="10212"/>
    <lineage>
        <taxon>Eukaryota</taxon>
        <taxon>Metazoa</taxon>
        <taxon>Spiralia</taxon>
        <taxon>Lophotrochozoa</taxon>
        <taxon>Bryozoa</taxon>
        <taxon>Gymnolaemata</taxon>
        <taxon>Cheilostomatida</taxon>
        <taxon>Flustrina</taxon>
        <taxon>Buguloidea</taxon>
        <taxon>Bugulidae</taxon>
        <taxon>Bugula</taxon>
    </lineage>
</organism>
<dbReference type="SUPFAM" id="SSF103473">
    <property type="entry name" value="MFS general substrate transporter"/>
    <property type="match status" value="1"/>
</dbReference>
<evidence type="ECO:0000313" key="4">
    <source>
        <dbReference type="Proteomes" id="UP000593567"/>
    </source>
</evidence>
<name>A0A7J7KSD4_BUGNE</name>
<keyword evidence="2" id="KW-0812">Transmembrane</keyword>
<keyword evidence="1" id="KW-1015">Disulfide bond</keyword>
<feature type="transmembrane region" description="Helical" evidence="2">
    <location>
        <begin position="81"/>
        <end position="103"/>
    </location>
</feature>
<feature type="transmembrane region" description="Helical" evidence="2">
    <location>
        <begin position="42"/>
        <end position="61"/>
    </location>
</feature>
<reference evidence="3" key="1">
    <citation type="submission" date="2020-06" db="EMBL/GenBank/DDBJ databases">
        <title>Draft genome of Bugula neritina, a colonial animal packing powerful symbionts and potential medicines.</title>
        <authorList>
            <person name="Rayko M."/>
        </authorList>
    </citation>
    <scope>NUCLEOTIDE SEQUENCE [LARGE SCALE GENOMIC DNA]</scope>
    <source>
        <strain evidence="3">Kwan_BN1</strain>
    </source>
</reference>
<comment type="caution">
    <text evidence="3">The sequence shown here is derived from an EMBL/GenBank/DDBJ whole genome shotgun (WGS) entry which is preliminary data.</text>
</comment>
<dbReference type="InterPro" id="IPR004156">
    <property type="entry name" value="OATP"/>
</dbReference>
<dbReference type="GO" id="GO:0015347">
    <property type="term" value="F:sodium-independent organic anion transmembrane transporter activity"/>
    <property type="evidence" value="ECO:0007669"/>
    <property type="project" value="TreeGrafter"/>
</dbReference>
<evidence type="ECO:0000256" key="1">
    <source>
        <dbReference type="ARBA" id="ARBA00023157"/>
    </source>
</evidence>
<feature type="transmembrane region" description="Helical" evidence="2">
    <location>
        <begin position="110"/>
        <end position="130"/>
    </location>
</feature>
<gene>
    <name evidence="3" type="ORF">EB796_000645</name>
</gene>
<dbReference type="GO" id="GO:0016323">
    <property type="term" value="C:basolateral plasma membrane"/>
    <property type="evidence" value="ECO:0007669"/>
    <property type="project" value="TreeGrafter"/>
</dbReference>
<proteinExistence type="predicted"/>
<dbReference type="EMBL" id="VXIV02000084">
    <property type="protein sequence ID" value="KAF6041057.1"/>
    <property type="molecule type" value="Genomic_DNA"/>
</dbReference>
<dbReference type="GO" id="GO:0043252">
    <property type="term" value="P:sodium-independent organic anion transport"/>
    <property type="evidence" value="ECO:0007669"/>
    <property type="project" value="TreeGrafter"/>
</dbReference>
<keyword evidence="2" id="KW-0472">Membrane</keyword>
<sequence length="210" mass="22365">MAEKQSSTSSNQETDVLEPDISCGYTETCKPKCLQKFANPKVYLLIISLCSIIQGFAVNGINNVNISSYERRYLLSSRNSGLVASFYDIAAGITVVFVGYFGGTGHQPRYLGAGVASLGLGCFIMSMAHFTSPSYQPAAAGLTCNYNSSSSGANCAGSEDDAFLKNYLYVLLLGQALNGFGGTCLYSLGVTYLDQSVSAKMAPLYVGEKY</sequence>
<evidence type="ECO:0000313" key="3">
    <source>
        <dbReference type="EMBL" id="KAF6041057.1"/>
    </source>
</evidence>